<protein>
    <submittedName>
        <fullName evidence="10">ABC-type spermidine/putrescine transport system permease subunit I</fullName>
    </submittedName>
</protein>
<evidence type="ECO:0000259" key="9">
    <source>
        <dbReference type="PROSITE" id="PS50928"/>
    </source>
</evidence>
<reference evidence="10 11" key="1">
    <citation type="submission" date="2023-07" db="EMBL/GenBank/DDBJ databases">
        <title>Genomic Encyclopedia of Type Strains, Phase IV (KMG-IV): sequencing the most valuable type-strain genomes for metagenomic binning, comparative biology and taxonomic classification.</title>
        <authorList>
            <person name="Goeker M."/>
        </authorList>
    </citation>
    <scope>NUCLEOTIDE SEQUENCE [LARGE SCALE GENOMIC DNA]</scope>
    <source>
        <strain evidence="10 11">DSM 19619</strain>
    </source>
</reference>
<feature type="transmembrane region" description="Helical" evidence="8">
    <location>
        <begin position="267"/>
        <end position="294"/>
    </location>
</feature>
<organism evidence="10 11">
    <name type="scientific">Labrys wisconsinensis</name>
    <dbReference type="NCBI Taxonomy" id="425677"/>
    <lineage>
        <taxon>Bacteria</taxon>
        <taxon>Pseudomonadati</taxon>
        <taxon>Pseudomonadota</taxon>
        <taxon>Alphaproteobacteria</taxon>
        <taxon>Hyphomicrobiales</taxon>
        <taxon>Xanthobacteraceae</taxon>
        <taxon>Labrys</taxon>
    </lineage>
</organism>
<evidence type="ECO:0000256" key="4">
    <source>
        <dbReference type="ARBA" id="ARBA00022475"/>
    </source>
</evidence>
<comment type="subcellular location">
    <subcellularLocation>
        <location evidence="1 8">Cell membrane</location>
        <topology evidence="1 8">Multi-pass membrane protein</topology>
    </subcellularLocation>
</comment>
<keyword evidence="5 8" id="KW-0812">Transmembrane</keyword>
<dbReference type="CDD" id="cd06261">
    <property type="entry name" value="TM_PBP2"/>
    <property type="match status" value="1"/>
</dbReference>
<gene>
    <name evidence="10" type="ORF">QO011_007640</name>
</gene>
<evidence type="ECO:0000256" key="1">
    <source>
        <dbReference type="ARBA" id="ARBA00004651"/>
    </source>
</evidence>
<dbReference type="Gene3D" id="1.10.3720.10">
    <property type="entry name" value="MetI-like"/>
    <property type="match status" value="1"/>
</dbReference>
<evidence type="ECO:0000256" key="8">
    <source>
        <dbReference type="RuleBase" id="RU363032"/>
    </source>
</evidence>
<comment type="caution">
    <text evidence="10">The sequence shown here is derived from an EMBL/GenBank/DDBJ whole genome shotgun (WGS) entry which is preliminary data.</text>
</comment>
<keyword evidence="4" id="KW-1003">Cell membrane</keyword>
<dbReference type="InterPro" id="IPR035906">
    <property type="entry name" value="MetI-like_sf"/>
</dbReference>
<evidence type="ECO:0000256" key="7">
    <source>
        <dbReference type="ARBA" id="ARBA00023136"/>
    </source>
</evidence>
<evidence type="ECO:0000256" key="5">
    <source>
        <dbReference type="ARBA" id="ARBA00022692"/>
    </source>
</evidence>
<dbReference type="PROSITE" id="PS50928">
    <property type="entry name" value="ABC_TM1"/>
    <property type="match status" value="1"/>
</dbReference>
<feature type="transmembrane region" description="Helical" evidence="8">
    <location>
        <begin position="34"/>
        <end position="63"/>
    </location>
</feature>
<keyword evidence="3 8" id="KW-0813">Transport</keyword>
<feature type="transmembrane region" description="Helical" evidence="8">
    <location>
        <begin position="174"/>
        <end position="196"/>
    </location>
</feature>
<evidence type="ECO:0000313" key="10">
    <source>
        <dbReference type="EMBL" id="MDQ0474599.1"/>
    </source>
</evidence>
<name>A0ABU0JMS8_9HYPH</name>
<dbReference type="SUPFAM" id="SSF161098">
    <property type="entry name" value="MetI-like"/>
    <property type="match status" value="1"/>
</dbReference>
<evidence type="ECO:0000256" key="3">
    <source>
        <dbReference type="ARBA" id="ARBA00022448"/>
    </source>
</evidence>
<feature type="domain" description="ABC transmembrane type-1" evidence="9">
    <location>
        <begin position="85"/>
        <end position="291"/>
    </location>
</feature>
<sequence>MTSADMPVPPLARPENGSRRALAWDAAVERLVSFAFALPCLAVVAACVLLPCAWLFWLSAFGADGTASWENYQRILDGASYGRIFLTTFEVGLGTVVACVVLGVPFATFVSGLPPRRAMLFLAAVLLPFWTSLLVRAYAWLVLLQRSGLINGALLRLGVIDVPLPLAFNQFATVLGMTHIMLPIFLLPVLGAMRNIDRALIRAAASLGATRGYTYRAVFLPLAAPGIAAGAILVFVMSLGFYVTPAILGGGNVTVLSMRIARSLSNYANWGAASALGVLLLAFTAGLFGLSYALQRAFLARQRT</sequence>
<accession>A0ABU0JMS8</accession>
<feature type="transmembrane region" description="Helical" evidence="8">
    <location>
        <begin position="217"/>
        <end position="247"/>
    </location>
</feature>
<keyword evidence="11" id="KW-1185">Reference proteome</keyword>
<dbReference type="EMBL" id="JAUSVX010000024">
    <property type="protein sequence ID" value="MDQ0474599.1"/>
    <property type="molecule type" value="Genomic_DNA"/>
</dbReference>
<dbReference type="RefSeq" id="WP_307284478.1">
    <property type="nucleotide sequence ID" value="NZ_JAUSVX010000024.1"/>
</dbReference>
<dbReference type="Proteomes" id="UP001242480">
    <property type="component" value="Unassembled WGS sequence"/>
</dbReference>
<keyword evidence="6 8" id="KW-1133">Transmembrane helix</keyword>
<evidence type="ECO:0000256" key="6">
    <source>
        <dbReference type="ARBA" id="ARBA00022989"/>
    </source>
</evidence>
<dbReference type="InterPro" id="IPR000515">
    <property type="entry name" value="MetI-like"/>
</dbReference>
<evidence type="ECO:0000256" key="2">
    <source>
        <dbReference type="ARBA" id="ARBA00007069"/>
    </source>
</evidence>
<evidence type="ECO:0000313" key="11">
    <source>
        <dbReference type="Proteomes" id="UP001242480"/>
    </source>
</evidence>
<feature type="transmembrane region" description="Helical" evidence="8">
    <location>
        <begin position="118"/>
        <end position="141"/>
    </location>
</feature>
<dbReference type="PANTHER" id="PTHR42929:SF5">
    <property type="entry name" value="ABC TRANSPORTER PERMEASE PROTEIN"/>
    <property type="match status" value="1"/>
</dbReference>
<dbReference type="PANTHER" id="PTHR42929">
    <property type="entry name" value="INNER MEMBRANE ABC TRANSPORTER PERMEASE PROTEIN YDCU-RELATED-RELATED"/>
    <property type="match status" value="1"/>
</dbReference>
<feature type="transmembrane region" description="Helical" evidence="8">
    <location>
        <begin position="84"/>
        <end position="106"/>
    </location>
</feature>
<comment type="similarity">
    <text evidence="2">Belongs to the binding-protein-dependent transport system permease family. CysTW subfamily.</text>
</comment>
<proteinExistence type="inferred from homology"/>
<dbReference type="Pfam" id="PF00528">
    <property type="entry name" value="BPD_transp_1"/>
    <property type="match status" value="1"/>
</dbReference>
<keyword evidence="7 8" id="KW-0472">Membrane</keyword>